<comment type="cofactor">
    <cofactor evidence="1">
        <name>a divalent metal cation</name>
        <dbReference type="ChEBI" id="CHEBI:60240"/>
    </cofactor>
</comment>
<dbReference type="PANTHER" id="PTHR22930">
    <property type="match status" value="1"/>
</dbReference>
<evidence type="ECO:0000256" key="3">
    <source>
        <dbReference type="ARBA" id="ARBA00006958"/>
    </source>
</evidence>
<name>A0AAP0BSF5_9ASPA</name>
<dbReference type="GO" id="GO:0004518">
    <property type="term" value="F:nuclease activity"/>
    <property type="evidence" value="ECO:0007669"/>
    <property type="project" value="UniProtKB-KW"/>
</dbReference>
<keyword evidence="7" id="KW-0539">Nucleus</keyword>
<evidence type="ECO:0000313" key="10">
    <source>
        <dbReference type="Proteomes" id="UP001418222"/>
    </source>
</evidence>
<sequence length="126" mass="14585">MRSIDTVSRHFKLVLRGILKLSRDYIKLPESRVEPSLRWFMDCIGALDGTHIQVTVPIEDQGRFRNRKQAITTNVLGVCDSNMKFLYVLSGWEGSTSDSRVLRDALERDVRFEVPNGKITQHFFEK</sequence>
<dbReference type="InterPro" id="IPR045249">
    <property type="entry name" value="HARBI1-like"/>
</dbReference>
<accession>A0AAP0BSF5</accession>
<comment type="caution">
    <text evidence="9">The sequence shown here is derived from an EMBL/GenBank/DDBJ whole genome shotgun (WGS) entry which is preliminary data.</text>
</comment>
<gene>
    <name evidence="9" type="ORF">KSP39_PZI004965</name>
</gene>
<dbReference type="GO" id="GO:0046872">
    <property type="term" value="F:metal ion binding"/>
    <property type="evidence" value="ECO:0007669"/>
    <property type="project" value="UniProtKB-KW"/>
</dbReference>
<evidence type="ECO:0000256" key="7">
    <source>
        <dbReference type="ARBA" id="ARBA00023242"/>
    </source>
</evidence>
<proteinExistence type="inferred from homology"/>
<dbReference type="PANTHER" id="PTHR22930:SF281">
    <property type="entry name" value="NUCLEASE"/>
    <property type="match status" value="1"/>
</dbReference>
<organism evidence="9 10">
    <name type="scientific">Platanthera zijinensis</name>
    <dbReference type="NCBI Taxonomy" id="2320716"/>
    <lineage>
        <taxon>Eukaryota</taxon>
        <taxon>Viridiplantae</taxon>
        <taxon>Streptophyta</taxon>
        <taxon>Embryophyta</taxon>
        <taxon>Tracheophyta</taxon>
        <taxon>Spermatophyta</taxon>
        <taxon>Magnoliopsida</taxon>
        <taxon>Liliopsida</taxon>
        <taxon>Asparagales</taxon>
        <taxon>Orchidaceae</taxon>
        <taxon>Orchidoideae</taxon>
        <taxon>Orchideae</taxon>
        <taxon>Orchidinae</taxon>
        <taxon>Platanthera</taxon>
    </lineage>
</organism>
<comment type="similarity">
    <text evidence="3">Belongs to the HARBI1 family.</text>
</comment>
<evidence type="ECO:0000256" key="1">
    <source>
        <dbReference type="ARBA" id="ARBA00001968"/>
    </source>
</evidence>
<dbReference type="Pfam" id="PF13359">
    <property type="entry name" value="DDE_Tnp_4"/>
    <property type="match status" value="1"/>
</dbReference>
<dbReference type="EMBL" id="JBBWWQ010000004">
    <property type="protein sequence ID" value="KAK8949238.1"/>
    <property type="molecule type" value="Genomic_DNA"/>
</dbReference>
<evidence type="ECO:0000256" key="5">
    <source>
        <dbReference type="ARBA" id="ARBA00022723"/>
    </source>
</evidence>
<evidence type="ECO:0000256" key="4">
    <source>
        <dbReference type="ARBA" id="ARBA00022722"/>
    </source>
</evidence>
<feature type="domain" description="DDE Tnp4" evidence="8">
    <location>
        <begin position="47"/>
        <end position="104"/>
    </location>
</feature>
<evidence type="ECO:0000259" key="8">
    <source>
        <dbReference type="Pfam" id="PF13359"/>
    </source>
</evidence>
<keyword evidence="10" id="KW-1185">Reference proteome</keyword>
<dbReference type="GO" id="GO:0005634">
    <property type="term" value="C:nucleus"/>
    <property type="evidence" value="ECO:0007669"/>
    <property type="project" value="UniProtKB-SubCell"/>
</dbReference>
<keyword evidence="6" id="KW-0378">Hydrolase</keyword>
<reference evidence="9 10" key="1">
    <citation type="journal article" date="2022" name="Nat. Plants">
        <title>Genomes of leafy and leafless Platanthera orchids illuminate the evolution of mycoheterotrophy.</title>
        <authorList>
            <person name="Li M.H."/>
            <person name="Liu K.W."/>
            <person name="Li Z."/>
            <person name="Lu H.C."/>
            <person name="Ye Q.L."/>
            <person name="Zhang D."/>
            <person name="Wang J.Y."/>
            <person name="Li Y.F."/>
            <person name="Zhong Z.M."/>
            <person name="Liu X."/>
            <person name="Yu X."/>
            <person name="Liu D.K."/>
            <person name="Tu X.D."/>
            <person name="Liu B."/>
            <person name="Hao Y."/>
            <person name="Liao X.Y."/>
            <person name="Jiang Y.T."/>
            <person name="Sun W.H."/>
            <person name="Chen J."/>
            <person name="Chen Y.Q."/>
            <person name="Ai Y."/>
            <person name="Zhai J.W."/>
            <person name="Wu S.S."/>
            <person name="Zhou Z."/>
            <person name="Hsiao Y.Y."/>
            <person name="Wu W.L."/>
            <person name="Chen Y.Y."/>
            <person name="Lin Y.F."/>
            <person name="Hsu J.L."/>
            <person name="Li C.Y."/>
            <person name="Wang Z.W."/>
            <person name="Zhao X."/>
            <person name="Zhong W.Y."/>
            <person name="Ma X.K."/>
            <person name="Ma L."/>
            <person name="Huang J."/>
            <person name="Chen G.Z."/>
            <person name="Huang M.Z."/>
            <person name="Huang L."/>
            <person name="Peng D.H."/>
            <person name="Luo Y.B."/>
            <person name="Zou S.Q."/>
            <person name="Chen S.P."/>
            <person name="Lan S."/>
            <person name="Tsai W.C."/>
            <person name="Van de Peer Y."/>
            <person name="Liu Z.J."/>
        </authorList>
    </citation>
    <scope>NUCLEOTIDE SEQUENCE [LARGE SCALE GENOMIC DNA]</scope>
    <source>
        <strain evidence="9">Lor287</strain>
    </source>
</reference>
<dbReference type="GO" id="GO:0016787">
    <property type="term" value="F:hydrolase activity"/>
    <property type="evidence" value="ECO:0007669"/>
    <property type="project" value="UniProtKB-KW"/>
</dbReference>
<keyword evidence="4" id="KW-0540">Nuclease</keyword>
<comment type="subcellular location">
    <subcellularLocation>
        <location evidence="2">Nucleus</location>
    </subcellularLocation>
</comment>
<protein>
    <recommendedName>
        <fullName evidence="8">DDE Tnp4 domain-containing protein</fullName>
    </recommendedName>
</protein>
<evidence type="ECO:0000313" key="9">
    <source>
        <dbReference type="EMBL" id="KAK8949238.1"/>
    </source>
</evidence>
<dbReference type="AlphaFoldDB" id="A0AAP0BSF5"/>
<dbReference type="InterPro" id="IPR027806">
    <property type="entry name" value="HARBI1_dom"/>
</dbReference>
<dbReference type="Proteomes" id="UP001418222">
    <property type="component" value="Unassembled WGS sequence"/>
</dbReference>
<evidence type="ECO:0000256" key="2">
    <source>
        <dbReference type="ARBA" id="ARBA00004123"/>
    </source>
</evidence>
<keyword evidence="5" id="KW-0479">Metal-binding</keyword>
<evidence type="ECO:0000256" key="6">
    <source>
        <dbReference type="ARBA" id="ARBA00022801"/>
    </source>
</evidence>